<dbReference type="GO" id="GO:0015926">
    <property type="term" value="F:glucosidase activity"/>
    <property type="evidence" value="ECO:0007669"/>
    <property type="project" value="InterPro"/>
</dbReference>
<dbReference type="GO" id="GO:0005576">
    <property type="term" value="C:extracellular region"/>
    <property type="evidence" value="ECO:0007669"/>
    <property type="project" value="InterPro"/>
</dbReference>
<reference evidence="7 8" key="1">
    <citation type="submission" date="2011-05" db="EMBL/GenBank/DDBJ databases">
        <title>Complete sequence of Isoptericola variabilis 225.</title>
        <authorList>
            <consortium name="US DOE Joint Genome Institute"/>
            <person name="Lucas S."/>
            <person name="Han J."/>
            <person name="Lapidus A."/>
            <person name="Cheng J.-F."/>
            <person name="Goodwin L."/>
            <person name="Pitluck S."/>
            <person name="Peters L."/>
            <person name="Mikhailova N."/>
            <person name="Zeytun A."/>
            <person name="Han C."/>
            <person name="Tapia R."/>
            <person name="Land M."/>
            <person name="Hauser L."/>
            <person name="Kyrpides N."/>
            <person name="Ivanova N."/>
            <person name="Pagani I."/>
            <person name="Siebers A."/>
            <person name="Allgaier M."/>
            <person name="Thelen M."/>
            <person name="Hugenholtz P."/>
            <person name="Gladden J."/>
            <person name="Woyke T."/>
        </authorList>
    </citation>
    <scope>NUCLEOTIDE SEQUENCE [LARGE SCALE GENOMIC DNA]</scope>
    <source>
        <strain evidence="8">225</strain>
    </source>
</reference>
<dbReference type="AlphaFoldDB" id="F6FU20"/>
<dbReference type="eggNOG" id="COG3867">
    <property type="taxonomic scope" value="Bacteria"/>
</dbReference>
<dbReference type="PANTHER" id="PTHR34983">
    <property type="entry name" value="ARABINOGALACTAN ENDO-BETA-1,4-GALACTANASE A"/>
    <property type="match status" value="1"/>
</dbReference>
<accession>F6FU20</accession>
<evidence type="ECO:0000256" key="3">
    <source>
        <dbReference type="ARBA" id="ARBA00023295"/>
    </source>
</evidence>
<dbReference type="Gene3D" id="2.60.120.260">
    <property type="entry name" value="Galactose-binding domain-like"/>
    <property type="match status" value="1"/>
</dbReference>
<comment type="similarity">
    <text evidence="1 4">Belongs to the glycosyl hydrolase 53 family.</text>
</comment>
<dbReference type="EC" id="3.2.1.89" evidence="4"/>
<feature type="signal peptide" evidence="4">
    <location>
        <begin position="1"/>
        <end position="32"/>
    </location>
</feature>
<dbReference type="KEGG" id="iva:Isova_0419"/>
<dbReference type="Pfam" id="PF07532">
    <property type="entry name" value="Big_4"/>
    <property type="match status" value="1"/>
</dbReference>
<dbReference type="EMBL" id="CP002810">
    <property type="protein sequence ID" value="AEG43216.1"/>
    <property type="molecule type" value="Genomic_DNA"/>
</dbReference>
<dbReference type="Pfam" id="PF02839">
    <property type="entry name" value="CBM_5_12"/>
    <property type="match status" value="1"/>
</dbReference>
<dbReference type="Gene3D" id="2.10.10.20">
    <property type="entry name" value="Carbohydrate-binding module superfamily 5/12"/>
    <property type="match status" value="1"/>
</dbReference>
<dbReference type="InterPro" id="IPR003610">
    <property type="entry name" value="CBM5/12"/>
</dbReference>
<dbReference type="InterPro" id="IPR017853">
    <property type="entry name" value="GH"/>
</dbReference>
<name>F6FU20_ISOV2</name>
<dbReference type="InterPro" id="IPR036573">
    <property type="entry name" value="CBM_sf_5/12"/>
</dbReference>
<evidence type="ECO:0000259" key="6">
    <source>
        <dbReference type="SMART" id="SM00495"/>
    </source>
</evidence>
<gene>
    <name evidence="7" type="ordered locus">Isova_0419</name>
</gene>
<keyword evidence="4" id="KW-0732">Signal</keyword>
<dbReference type="SUPFAM" id="SSF51055">
    <property type="entry name" value="Carbohydrate binding domain"/>
    <property type="match status" value="1"/>
</dbReference>
<dbReference type="GO" id="GO:0030246">
    <property type="term" value="F:carbohydrate binding"/>
    <property type="evidence" value="ECO:0007669"/>
    <property type="project" value="InterPro"/>
</dbReference>
<keyword evidence="3 4" id="KW-0326">Glycosidase</keyword>
<protein>
    <recommendedName>
        <fullName evidence="4">Arabinogalactan endo-beta-1,4-galactanase</fullName>
        <ecNumber evidence="4">3.2.1.89</ecNumber>
    </recommendedName>
</protein>
<dbReference type="CDD" id="cd12215">
    <property type="entry name" value="ChiC_BD"/>
    <property type="match status" value="1"/>
</dbReference>
<dbReference type="SMART" id="SM00495">
    <property type="entry name" value="ChtBD3"/>
    <property type="match status" value="1"/>
</dbReference>
<dbReference type="RefSeq" id="WP_013837611.1">
    <property type="nucleotide sequence ID" value="NC_015588.1"/>
</dbReference>
<feature type="region of interest" description="Disordered" evidence="5">
    <location>
        <begin position="682"/>
        <end position="704"/>
    </location>
</feature>
<evidence type="ECO:0000256" key="2">
    <source>
        <dbReference type="ARBA" id="ARBA00022801"/>
    </source>
</evidence>
<dbReference type="eggNOG" id="COG3979">
    <property type="taxonomic scope" value="Bacteria"/>
</dbReference>
<evidence type="ECO:0000256" key="5">
    <source>
        <dbReference type="SAM" id="MobiDB-lite"/>
    </source>
</evidence>
<dbReference type="SUPFAM" id="SSF51445">
    <property type="entry name" value="(Trans)glycosidases"/>
    <property type="match status" value="1"/>
</dbReference>
<keyword evidence="2 4" id="KW-0378">Hydrolase</keyword>
<dbReference type="GO" id="GO:0045490">
    <property type="term" value="P:pectin catabolic process"/>
    <property type="evidence" value="ECO:0007669"/>
    <property type="project" value="TreeGrafter"/>
</dbReference>
<dbReference type="STRING" id="743718.Isova_0419"/>
<organism evidence="8">
    <name type="scientific">Isoptericola variabilis (strain 225)</name>
    <dbReference type="NCBI Taxonomy" id="743718"/>
    <lineage>
        <taxon>Bacteria</taxon>
        <taxon>Bacillati</taxon>
        <taxon>Actinomycetota</taxon>
        <taxon>Actinomycetes</taxon>
        <taxon>Micrococcales</taxon>
        <taxon>Promicromonosporaceae</taxon>
        <taxon>Isoptericola</taxon>
    </lineage>
</organism>
<dbReference type="InterPro" id="IPR011683">
    <property type="entry name" value="Glyco_hydro_53"/>
</dbReference>
<sequence length="704" mass="74157">MRDVRTRSAARAAIGAVAAAAAVTVGAVGAVAAPAGAEEGDPVEAGIFVDKVEGLPADFVHGVDVSSVLSLEESGVTFYDTSGAEADVFAVLADAGVTDVRIRVWNDPWDAEGHGYGGGNVDVPRAVEIGRRATAAGLGVLVDFHYSDFWADPSKQQAPKAWAGMTVDQKVAALGTFTTGALTAFRSAGVDVRMVQVGNETNNAVAGVSAWADRARMFSAGSAAVREVFPDALVAVHFTNPETSGRYAGYAAELARYGVDYDVFASSYYPFWHGSLENLTSVLSDVATTYGKQVMVAETSWNYTLADGDGHQNVITPDSGFDQYPVSVQGQATAVRDVIAAVHAVGDAAVGVYYWEPAWLPVGPPEQLEQNKVLWETHGSGWATSYAGEYDPHDAGQWYGGSAWDNQALFDFTGHPLESLQVFRYVYTGAVAPLEVVSVERVHLEVTEGDDVVLPATVRVTYNDGSVEDQAVTWDEADLAAVAGPGTYQVAGLTEAGLETTAVVEVRPVNHVRNGSFEDADLSMWTITGTGASVQATGDAFDGDRAVHFWAGAPYAFTVTQKITGLEPGVYRLSATTQGGDSPASDVRRLEATTSVGTTGADLVLAGWRAWRTAVVDGVVVEDGTLTVTASFTLSAGAWGTFDDVVLERVGPLPAPAWDAQTLYRAGDRVLHDGGTYEALRPTRAWEPGTGPEHGKASPWATVG</sequence>
<dbReference type="GO" id="GO:0031218">
    <property type="term" value="F:arabinogalactan endo-1,4-beta-galactosidase activity"/>
    <property type="evidence" value="ECO:0007669"/>
    <property type="project" value="UniProtKB-EC"/>
</dbReference>
<feature type="domain" description="Chitin-binding type-3" evidence="6">
    <location>
        <begin position="655"/>
        <end position="703"/>
    </location>
</feature>
<proteinExistence type="inferred from homology"/>
<feature type="chain" id="PRO_5039755217" description="Arabinogalactan endo-beta-1,4-galactanase" evidence="4">
    <location>
        <begin position="33"/>
        <end position="704"/>
    </location>
</feature>
<dbReference type="Gene3D" id="3.20.20.80">
    <property type="entry name" value="Glycosidases"/>
    <property type="match status" value="1"/>
</dbReference>
<dbReference type="PANTHER" id="PTHR34983:SF2">
    <property type="entry name" value="ENDO-BETA-1,4-GALACTANASE"/>
    <property type="match status" value="1"/>
</dbReference>
<evidence type="ECO:0000313" key="8">
    <source>
        <dbReference type="Proteomes" id="UP000009236"/>
    </source>
</evidence>
<evidence type="ECO:0000313" key="7">
    <source>
        <dbReference type="EMBL" id="AEG43216.1"/>
    </source>
</evidence>
<dbReference type="InterPro" id="IPR011081">
    <property type="entry name" value="Big_4"/>
</dbReference>
<dbReference type="Pfam" id="PF07745">
    <property type="entry name" value="Glyco_hydro_53"/>
    <property type="match status" value="1"/>
</dbReference>
<dbReference type="HOGENOM" id="CLU_011259_1_1_11"/>
<dbReference type="Proteomes" id="UP000009236">
    <property type="component" value="Chromosome"/>
</dbReference>
<comment type="catalytic activity">
    <reaction evidence="4">
        <text>The enzyme specifically hydrolyzes (1-&gt;4)-beta-D-galactosidic linkages in type I arabinogalactans.</text>
        <dbReference type="EC" id="3.2.1.89"/>
    </reaction>
</comment>
<evidence type="ECO:0000256" key="1">
    <source>
        <dbReference type="ARBA" id="ARBA00010687"/>
    </source>
</evidence>
<keyword evidence="8" id="KW-1185">Reference proteome</keyword>
<evidence type="ECO:0000256" key="4">
    <source>
        <dbReference type="RuleBase" id="RU361192"/>
    </source>
</evidence>